<proteinExistence type="predicted"/>
<sequence length="379" mass="41844">MDEDEHAVWQRRRQASFGLISQEAARVVHNKRAVAPNWHRARSSATPSLGGNLLLTSESDETSDDDDDENASRVKRESSSRFRGPLTPLFGGKGEVASLRARHRDDQPLTPTATAMAVVTAPSLERRRTEDSSEASSSEDEKDGTRKEEKKKARRRFARRKSASGPSSPAPLFAESPPFRPREGLFLREPALAKERESEPRPKNRLGEAHERGVGEVKDESSALGAPTSGSEPPSPIKKPEENRDRDFFFDSDDDDDDASESSDSDSESGSEEEAVPAKKPATPASQKKRPAEPTLTPTPSKRSKPDLLPATPTTATKKSFDEYADEIAAFLAKHPKTNMAALGGRVKKPKNMMMKVKEFLLTHKDRFVIEGEFVSNRE</sequence>
<dbReference type="EMBL" id="HBEN01004345">
    <property type="protein sequence ID" value="CAD8435313.1"/>
    <property type="molecule type" value="Transcribed_RNA"/>
</dbReference>
<feature type="region of interest" description="Disordered" evidence="1">
    <location>
        <begin position="38"/>
        <end position="320"/>
    </location>
</feature>
<feature type="compositionally biased region" description="Basic and acidic residues" evidence="1">
    <location>
        <begin position="180"/>
        <end position="221"/>
    </location>
</feature>
<feature type="compositionally biased region" description="Acidic residues" evidence="1">
    <location>
        <begin position="250"/>
        <end position="275"/>
    </location>
</feature>
<evidence type="ECO:0000256" key="1">
    <source>
        <dbReference type="SAM" id="MobiDB-lite"/>
    </source>
</evidence>
<reference evidence="2" key="1">
    <citation type="submission" date="2021-01" db="EMBL/GenBank/DDBJ databases">
        <authorList>
            <person name="Corre E."/>
            <person name="Pelletier E."/>
            <person name="Niang G."/>
            <person name="Scheremetjew M."/>
            <person name="Finn R."/>
            <person name="Kale V."/>
            <person name="Holt S."/>
            <person name="Cochrane G."/>
            <person name="Meng A."/>
            <person name="Brown T."/>
            <person name="Cohen L."/>
        </authorList>
    </citation>
    <scope>NUCLEOTIDE SEQUENCE</scope>
    <source>
        <strain evidence="2">CCAC1681</strain>
    </source>
</reference>
<organism evidence="2">
    <name type="scientific">Micromonas pusilla</name>
    <name type="common">Picoplanktonic green alga</name>
    <name type="synonym">Chromulina pusilla</name>
    <dbReference type="NCBI Taxonomy" id="38833"/>
    <lineage>
        <taxon>Eukaryota</taxon>
        <taxon>Viridiplantae</taxon>
        <taxon>Chlorophyta</taxon>
        <taxon>Mamiellophyceae</taxon>
        <taxon>Mamiellales</taxon>
        <taxon>Mamiellaceae</taxon>
        <taxon>Micromonas</taxon>
    </lineage>
</organism>
<feature type="compositionally biased region" description="Low complexity" evidence="1">
    <location>
        <begin position="308"/>
        <end position="318"/>
    </location>
</feature>
<protein>
    <submittedName>
        <fullName evidence="2">Uncharacterized protein</fullName>
    </submittedName>
</protein>
<feature type="compositionally biased region" description="Basic and acidic residues" evidence="1">
    <location>
        <begin position="238"/>
        <end position="249"/>
    </location>
</feature>
<feature type="compositionally biased region" description="Acidic residues" evidence="1">
    <location>
        <begin position="58"/>
        <end position="69"/>
    </location>
</feature>
<feature type="compositionally biased region" description="Low complexity" evidence="1">
    <location>
        <begin position="110"/>
        <end position="122"/>
    </location>
</feature>
<dbReference type="AlphaFoldDB" id="A0A7S0CXX0"/>
<gene>
    <name evidence="2" type="ORF">MSP1401_LOCUS3521</name>
</gene>
<feature type="compositionally biased region" description="Basic and acidic residues" evidence="1">
    <location>
        <begin position="70"/>
        <end position="80"/>
    </location>
</feature>
<accession>A0A7S0CXX0</accession>
<feature type="compositionally biased region" description="Basic residues" evidence="1">
    <location>
        <begin position="152"/>
        <end position="162"/>
    </location>
</feature>
<evidence type="ECO:0000313" key="2">
    <source>
        <dbReference type="EMBL" id="CAD8435313.1"/>
    </source>
</evidence>
<name>A0A7S0CXX0_MICPS</name>